<comment type="caution">
    <text evidence="2">The sequence shown here is derived from an EMBL/GenBank/DDBJ whole genome shotgun (WGS) entry which is preliminary data.</text>
</comment>
<dbReference type="Pfam" id="PF02627">
    <property type="entry name" value="CMD"/>
    <property type="match status" value="1"/>
</dbReference>
<feature type="domain" description="Carboxymuconolactone decarboxylase-like" evidence="1">
    <location>
        <begin position="44"/>
        <end position="99"/>
    </location>
</feature>
<name>A0ABU1AY49_9BACT</name>
<protein>
    <submittedName>
        <fullName evidence="2">Carboxymuconolactone decarboxylase family protein</fullName>
    </submittedName>
</protein>
<dbReference type="InterPro" id="IPR029032">
    <property type="entry name" value="AhpD-like"/>
</dbReference>
<organism evidence="2 3">
    <name type="scientific">Thalassobacterium maritimum</name>
    <dbReference type="NCBI Taxonomy" id="3041265"/>
    <lineage>
        <taxon>Bacteria</taxon>
        <taxon>Pseudomonadati</taxon>
        <taxon>Verrucomicrobiota</taxon>
        <taxon>Opitutia</taxon>
        <taxon>Puniceicoccales</taxon>
        <taxon>Coraliomargaritaceae</taxon>
        <taxon>Thalassobacterium</taxon>
    </lineage>
</organism>
<dbReference type="InterPro" id="IPR003779">
    <property type="entry name" value="CMD-like"/>
</dbReference>
<dbReference type="SUPFAM" id="SSF69118">
    <property type="entry name" value="AhpD-like"/>
    <property type="match status" value="1"/>
</dbReference>
<reference evidence="2 3" key="1">
    <citation type="submission" date="2023-04" db="EMBL/GenBank/DDBJ databases">
        <title>A novel bacteria isolated from coastal sediment.</title>
        <authorList>
            <person name="Liu X.-J."/>
            <person name="Du Z.-J."/>
        </authorList>
    </citation>
    <scope>NUCLEOTIDE SEQUENCE [LARGE SCALE GENOMIC DNA]</scope>
    <source>
        <strain evidence="2 3">SDUM461003</strain>
    </source>
</reference>
<sequence length="183" mass="19477">MSRIHTLESENASPEVAALYDAVKQKLGLVPNMVKALGNSQAALEGYLGLSGAVSGDSLSPQTREKIALLSAQLNDCDYCLRAHTAIGGLMKIPSDELKAARHAESTDLKEQAILTLTKAIIETKGQVPESTQIAVKSAGVTEAEAAEVVANVAVNLYTNYFNRYAQTECEFPEVEAAQCSCC</sequence>
<proteinExistence type="predicted"/>
<dbReference type="PANTHER" id="PTHR35446">
    <property type="entry name" value="SI:CH211-175M2.5"/>
    <property type="match status" value="1"/>
</dbReference>
<dbReference type="NCBIfam" id="TIGR00778">
    <property type="entry name" value="ahpD_dom"/>
    <property type="match status" value="1"/>
</dbReference>
<dbReference type="Proteomes" id="UP001225316">
    <property type="component" value="Unassembled WGS sequence"/>
</dbReference>
<gene>
    <name evidence="2" type="ORF">QEH52_16305</name>
</gene>
<dbReference type="EMBL" id="JARXHW010000051">
    <property type="protein sequence ID" value="MDQ8209089.1"/>
    <property type="molecule type" value="Genomic_DNA"/>
</dbReference>
<dbReference type="PANTHER" id="PTHR35446:SF3">
    <property type="entry name" value="CMD DOMAIN-CONTAINING PROTEIN"/>
    <property type="match status" value="1"/>
</dbReference>
<evidence type="ECO:0000313" key="3">
    <source>
        <dbReference type="Proteomes" id="UP001225316"/>
    </source>
</evidence>
<evidence type="ECO:0000259" key="1">
    <source>
        <dbReference type="Pfam" id="PF02627"/>
    </source>
</evidence>
<dbReference type="RefSeq" id="WP_308951881.1">
    <property type="nucleotide sequence ID" value="NZ_JARXHW010000051.1"/>
</dbReference>
<dbReference type="InterPro" id="IPR004675">
    <property type="entry name" value="AhpD_core"/>
</dbReference>
<evidence type="ECO:0000313" key="2">
    <source>
        <dbReference type="EMBL" id="MDQ8209089.1"/>
    </source>
</evidence>
<accession>A0ABU1AY49</accession>
<dbReference type="Gene3D" id="1.20.1290.10">
    <property type="entry name" value="AhpD-like"/>
    <property type="match status" value="1"/>
</dbReference>
<keyword evidence="3" id="KW-1185">Reference proteome</keyword>